<reference evidence="3" key="1">
    <citation type="submission" date="2017-06" db="EMBL/GenBank/DDBJ databases">
        <authorList>
            <person name="Varghese N."/>
            <person name="Submissions S."/>
        </authorList>
    </citation>
    <scope>NUCLEOTIDE SEQUENCE [LARGE SCALE GENOMIC DNA]</scope>
    <source>
        <strain evidence="3">Ca-68</strain>
    </source>
</reference>
<dbReference type="InterPro" id="IPR021457">
    <property type="entry name" value="DUF3108"/>
</dbReference>
<dbReference type="RefSeq" id="WP_089375202.1">
    <property type="nucleotide sequence ID" value="NZ_FZOA01000004.1"/>
</dbReference>
<keyword evidence="3" id="KW-1185">Reference proteome</keyword>
<dbReference type="OrthoDB" id="8559973at2"/>
<keyword evidence="1" id="KW-0732">Signal</keyword>
<sequence>MSIYRIRILSLILLCVSSLAMAAPKQVQLTYEASRNGQLFATVNETYQQEGNRYRIESVTKGVGVYALFGERKLTSEGEVTAQGLKPSHFELHQGDNEKRALYTDFDWDSGQLKMKIKGKLNSVPLESGAQDLSSFIYQFMFAPPSGSEFRLPVTTGKKLRTYHYNVDTSGETLETVAGKFKVVHLHEAAAEADDDGKELWLGVEQHYLPVKLMMKDDKGSKIEQVLTGIKVE</sequence>
<evidence type="ECO:0000313" key="3">
    <source>
        <dbReference type="Proteomes" id="UP000198305"/>
    </source>
</evidence>
<dbReference type="Proteomes" id="UP000198305">
    <property type="component" value="Unassembled WGS sequence"/>
</dbReference>
<proteinExistence type="predicted"/>
<feature type="signal peptide" evidence="1">
    <location>
        <begin position="1"/>
        <end position="22"/>
    </location>
</feature>
<dbReference type="EMBL" id="FZOA01000004">
    <property type="protein sequence ID" value="SNR78770.1"/>
    <property type="molecule type" value="Genomic_DNA"/>
</dbReference>
<gene>
    <name evidence="2" type="ORF">SAMN05192560_1073</name>
</gene>
<dbReference type="AlphaFoldDB" id="A0A238Z620"/>
<accession>A0A238Z620</accession>
<evidence type="ECO:0008006" key="4">
    <source>
        <dbReference type="Google" id="ProtNLM"/>
    </source>
</evidence>
<dbReference type="Pfam" id="PF11306">
    <property type="entry name" value="DUF3108"/>
    <property type="match status" value="1"/>
</dbReference>
<feature type="chain" id="PRO_5012850878" description="DUF3108 domain-containing protein" evidence="1">
    <location>
        <begin position="23"/>
        <end position="233"/>
    </location>
</feature>
<organism evidence="2 3">
    <name type="scientific">Methylobacillus rhizosphaerae</name>
    <dbReference type="NCBI Taxonomy" id="551994"/>
    <lineage>
        <taxon>Bacteria</taxon>
        <taxon>Pseudomonadati</taxon>
        <taxon>Pseudomonadota</taxon>
        <taxon>Betaproteobacteria</taxon>
        <taxon>Nitrosomonadales</taxon>
        <taxon>Methylophilaceae</taxon>
        <taxon>Methylobacillus</taxon>
    </lineage>
</organism>
<evidence type="ECO:0000256" key="1">
    <source>
        <dbReference type="SAM" id="SignalP"/>
    </source>
</evidence>
<name>A0A238Z620_9PROT</name>
<evidence type="ECO:0000313" key="2">
    <source>
        <dbReference type="EMBL" id="SNR78770.1"/>
    </source>
</evidence>
<protein>
    <recommendedName>
        <fullName evidence="4">DUF3108 domain-containing protein</fullName>
    </recommendedName>
</protein>